<feature type="transmembrane region" description="Helical" evidence="1">
    <location>
        <begin position="32"/>
        <end position="50"/>
    </location>
</feature>
<protein>
    <submittedName>
        <fullName evidence="2">Uncharacterized protein</fullName>
    </submittedName>
</protein>
<dbReference type="Proteomes" id="UP000235672">
    <property type="component" value="Unassembled WGS sequence"/>
</dbReference>
<gene>
    <name evidence="2" type="ORF">NA56DRAFT_357204</name>
</gene>
<evidence type="ECO:0000256" key="1">
    <source>
        <dbReference type="SAM" id="Phobius"/>
    </source>
</evidence>
<proteinExistence type="predicted"/>
<dbReference type="STRING" id="1745343.A0A2J6PM55"/>
<accession>A0A2J6PM55</accession>
<dbReference type="OrthoDB" id="3439869at2759"/>
<keyword evidence="1" id="KW-0812">Transmembrane</keyword>
<dbReference type="EMBL" id="KZ613516">
    <property type="protein sequence ID" value="PMD15097.1"/>
    <property type="molecule type" value="Genomic_DNA"/>
</dbReference>
<keyword evidence="1" id="KW-0472">Membrane</keyword>
<reference evidence="2 3" key="1">
    <citation type="submission" date="2016-05" db="EMBL/GenBank/DDBJ databases">
        <title>A degradative enzymes factory behind the ericoid mycorrhizal symbiosis.</title>
        <authorList>
            <consortium name="DOE Joint Genome Institute"/>
            <person name="Martino E."/>
            <person name="Morin E."/>
            <person name="Grelet G."/>
            <person name="Kuo A."/>
            <person name="Kohler A."/>
            <person name="Daghino S."/>
            <person name="Barry K."/>
            <person name="Choi C."/>
            <person name="Cichocki N."/>
            <person name="Clum A."/>
            <person name="Copeland A."/>
            <person name="Hainaut M."/>
            <person name="Haridas S."/>
            <person name="Labutti K."/>
            <person name="Lindquist E."/>
            <person name="Lipzen A."/>
            <person name="Khouja H.-R."/>
            <person name="Murat C."/>
            <person name="Ohm R."/>
            <person name="Olson A."/>
            <person name="Spatafora J."/>
            <person name="Veneault-Fourrey C."/>
            <person name="Henrissat B."/>
            <person name="Grigoriev I."/>
            <person name="Martin F."/>
            <person name="Perotto S."/>
        </authorList>
    </citation>
    <scope>NUCLEOTIDE SEQUENCE [LARGE SCALE GENOMIC DNA]</scope>
    <source>
        <strain evidence="2 3">UAMH 7357</strain>
    </source>
</reference>
<name>A0A2J6PM55_9HELO</name>
<evidence type="ECO:0000313" key="2">
    <source>
        <dbReference type="EMBL" id="PMD15097.1"/>
    </source>
</evidence>
<organism evidence="2 3">
    <name type="scientific">Hyaloscypha hepaticicola</name>
    <dbReference type="NCBI Taxonomy" id="2082293"/>
    <lineage>
        <taxon>Eukaryota</taxon>
        <taxon>Fungi</taxon>
        <taxon>Dikarya</taxon>
        <taxon>Ascomycota</taxon>
        <taxon>Pezizomycotina</taxon>
        <taxon>Leotiomycetes</taxon>
        <taxon>Helotiales</taxon>
        <taxon>Hyaloscyphaceae</taxon>
        <taxon>Hyaloscypha</taxon>
    </lineage>
</organism>
<keyword evidence="3" id="KW-1185">Reference proteome</keyword>
<dbReference type="AlphaFoldDB" id="A0A2J6PM55"/>
<keyword evidence="1" id="KW-1133">Transmembrane helix</keyword>
<evidence type="ECO:0000313" key="3">
    <source>
        <dbReference type="Proteomes" id="UP000235672"/>
    </source>
</evidence>
<sequence length="53" mass="6475">MRYTPSGRYTWVLHVKDHFSKYTQLYTLKSKYILLITECLALWIMAFYLIKIL</sequence>